<evidence type="ECO:0000259" key="1">
    <source>
        <dbReference type="PROSITE" id="PS50097"/>
    </source>
</evidence>
<dbReference type="InterPro" id="IPR000210">
    <property type="entry name" value="BTB/POZ_dom"/>
</dbReference>
<dbReference type="Gene3D" id="2.60.210.10">
    <property type="entry name" value="Apoptosis, Tumor Necrosis Factor Receptor Associated Protein 2, Chain A"/>
    <property type="match status" value="1"/>
</dbReference>
<dbReference type="STRING" id="174720.A0A0N5B6Q6"/>
<dbReference type="SMART" id="SM00225">
    <property type="entry name" value="BTB"/>
    <property type="match status" value="1"/>
</dbReference>
<dbReference type="InterPro" id="IPR002083">
    <property type="entry name" value="MATH/TRAF_dom"/>
</dbReference>
<name>A0A0N5B6Q6_STREA</name>
<dbReference type="WBParaSite" id="SPAL_0000174300.1">
    <property type="protein sequence ID" value="SPAL_0000174300.1"/>
    <property type="gene ID" value="SPAL_0000174300"/>
</dbReference>
<reference evidence="4" key="1">
    <citation type="submission" date="2017-02" db="UniProtKB">
        <authorList>
            <consortium name="WormBaseParasite"/>
        </authorList>
    </citation>
    <scope>IDENTIFICATION</scope>
</reference>
<dbReference type="Proteomes" id="UP000046392">
    <property type="component" value="Unplaced"/>
</dbReference>
<accession>A0A0N5B6Q6</accession>
<dbReference type="SUPFAM" id="SSF49599">
    <property type="entry name" value="TRAF domain-like"/>
    <property type="match status" value="1"/>
</dbReference>
<dbReference type="Gene3D" id="1.25.40.420">
    <property type="match status" value="1"/>
</dbReference>
<dbReference type="Pfam" id="PF00651">
    <property type="entry name" value="BTB"/>
    <property type="match status" value="1"/>
</dbReference>
<dbReference type="InterPro" id="IPR008974">
    <property type="entry name" value="TRAF-like"/>
</dbReference>
<dbReference type="PROSITE" id="PS50144">
    <property type="entry name" value="MATH"/>
    <property type="match status" value="1"/>
</dbReference>
<proteinExistence type="predicted"/>
<organism evidence="3 4">
    <name type="scientific">Strongyloides papillosus</name>
    <name type="common">Intestinal threadworm</name>
    <dbReference type="NCBI Taxonomy" id="174720"/>
    <lineage>
        <taxon>Eukaryota</taxon>
        <taxon>Metazoa</taxon>
        <taxon>Ecdysozoa</taxon>
        <taxon>Nematoda</taxon>
        <taxon>Chromadorea</taxon>
        <taxon>Rhabditida</taxon>
        <taxon>Tylenchina</taxon>
        <taxon>Panagrolaimomorpha</taxon>
        <taxon>Strongyloidoidea</taxon>
        <taxon>Strongyloididae</taxon>
        <taxon>Strongyloides</taxon>
    </lineage>
</organism>
<evidence type="ECO:0000313" key="4">
    <source>
        <dbReference type="WBParaSite" id="SPAL_0000174300.1"/>
    </source>
</evidence>
<dbReference type="SMART" id="SM00061">
    <property type="entry name" value="MATH"/>
    <property type="match status" value="1"/>
</dbReference>
<feature type="domain" description="MATH" evidence="2">
    <location>
        <begin position="23"/>
        <end position="151"/>
    </location>
</feature>
<protein>
    <submittedName>
        <fullName evidence="4">BTB domain-containing protein</fullName>
    </submittedName>
</protein>
<dbReference type="GO" id="GO:0030163">
    <property type="term" value="P:protein catabolic process"/>
    <property type="evidence" value="ECO:0007669"/>
    <property type="project" value="UniProtKB-ARBA"/>
</dbReference>
<feature type="domain" description="BTB" evidence="1">
    <location>
        <begin position="191"/>
        <end position="258"/>
    </location>
</feature>
<keyword evidence="3" id="KW-1185">Reference proteome</keyword>
<dbReference type="AlphaFoldDB" id="A0A0N5B6Q6"/>
<sequence>MSLILKSGKFIDGFCNIQTDVNNFNFICSVENFSLRLEKTGEKIKSSTFVTGWKDRSEWSLWIYPNGDREESKDYVSIFLILKKPDEASVKYRFSILNDREEEKNVIASEIVKEFVKNKGWGFSKFVKKDFLLDESNGLLINDKLTVLCEGAIINLKPENYSNPEKPINITIPQSRLSLDYGMMFDSSLFTDYIIKVKDKEIKVHKAVLAARSPVFCELFKNTLVKSQTNFIEIKDFRVEVVREMLRYVYTDEVSDIQNMANEIFEIANKYELQKLKSIAEKCLCSDLNIENVCERFLLSEAYSSVELKEMVQKFIIDNVENIIKTKNWYRLIKSHPSLLEGLFLKSLNVPPISNNTSLEEESDT</sequence>
<dbReference type="Gene3D" id="3.30.710.10">
    <property type="entry name" value="Potassium Channel Kv1.1, Chain A"/>
    <property type="match status" value="1"/>
</dbReference>
<evidence type="ECO:0000259" key="2">
    <source>
        <dbReference type="PROSITE" id="PS50144"/>
    </source>
</evidence>
<dbReference type="SUPFAM" id="SSF54695">
    <property type="entry name" value="POZ domain"/>
    <property type="match status" value="1"/>
</dbReference>
<dbReference type="PROSITE" id="PS50097">
    <property type="entry name" value="BTB"/>
    <property type="match status" value="1"/>
</dbReference>
<evidence type="ECO:0000313" key="3">
    <source>
        <dbReference type="Proteomes" id="UP000046392"/>
    </source>
</evidence>
<dbReference type="PANTHER" id="PTHR24413">
    <property type="entry name" value="SPECKLE-TYPE POZ PROTEIN"/>
    <property type="match status" value="1"/>
</dbReference>
<dbReference type="InterPro" id="IPR011333">
    <property type="entry name" value="SKP1/BTB/POZ_sf"/>
</dbReference>
<dbReference type="Pfam" id="PF22486">
    <property type="entry name" value="MATH_2"/>
    <property type="match status" value="1"/>
</dbReference>